<evidence type="ECO:0000256" key="1">
    <source>
        <dbReference type="ARBA" id="ARBA00004123"/>
    </source>
</evidence>
<dbReference type="PANTHER" id="PTHR47025:SF6">
    <property type="entry name" value="N-LYSINE METHYLTRANSFERASE"/>
    <property type="match status" value="1"/>
</dbReference>
<evidence type="ECO:0000313" key="6">
    <source>
        <dbReference type="Proteomes" id="UP001428341"/>
    </source>
</evidence>
<keyword evidence="6" id="KW-1185">Reference proteome</keyword>
<dbReference type="EMBL" id="JBCGBO010000007">
    <property type="protein sequence ID" value="KAK9186897.1"/>
    <property type="molecule type" value="Genomic_DNA"/>
</dbReference>
<dbReference type="GO" id="GO:0045944">
    <property type="term" value="P:positive regulation of transcription by RNA polymerase II"/>
    <property type="evidence" value="ECO:0007669"/>
    <property type="project" value="TreeGrafter"/>
</dbReference>
<feature type="domain" description="Tify" evidence="4">
    <location>
        <begin position="599"/>
        <end position="653"/>
    </location>
</feature>
<accession>A0AAP0LW04</accession>
<proteinExistence type="predicted"/>
<evidence type="ECO:0000313" key="5">
    <source>
        <dbReference type="EMBL" id="KAK9186897.1"/>
    </source>
</evidence>
<dbReference type="Proteomes" id="UP001428341">
    <property type="component" value="Unassembled WGS sequence"/>
</dbReference>
<evidence type="ECO:0000256" key="2">
    <source>
        <dbReference type="ARBA" id="ARBA00023242"/>
    </source>
</evidence>
<evidence type="ECO:0000259" key="4">
    <source>
        <dbReference type="Pfam" id="PF16135"/>
    </source>
</evidence>
<protein>
    <recommendedName>
        <fullName evidence="4">Tify domain-containing protein</fullName>
    </recommendedName>
</protein>
<organism evidence="5 6">
    <name type="scientific">Citrus x changshan-huyou</name>
    <dbReference type="NCBI Taxonomy" id="2935761"/>
    <lineage>
        <taxon>Eukaryota</taxon>
        <taxon>Viridiplantae</taxon>
        <taxon>Streptophyta</taxon>
        <taxon>Embryophyta</taxon>
        <taxon>Tracheophyta</taxon>
        <taxon>Spermatophyta</taxon>
        <taxon>Magnoliopsida</taxon>
        <taxon>eudicotyledons</taxon>
        <taxon>Gunneridae</taxon>
        <taxon>Pentapetalae</taxon>
        <taxon>rosids</taxon>
        <taxon>malvids</taxon>
        <taxon>Sapindales</taxon>
        <taxon>Rutaceae</taxon>
        <taxon>Aurantioideae</taxon>
        <taxon>Citrus</taxon>
    </lineage>
</organism>
<dbReference type="GO" id="GO:0000977">
    <property type="term" value="F:RNA polymerase II transcription regulatory region sequence-specific DNA binding"/>
    <property type="evidence" value="ECO:0007669"/>
    <property type="project" value="TreeGrafter"/>
</dbReference>
<evidence type="ECO:0000256" key="3">
    <source>
        <dbReference type="SAM" id="MobiDB-lite"/>
    </source>
</evidence>
<feature type="compositionally biased region" description="Polar residues" evidence="3">
    <location>
        <begin position="414"/>
        <end position="436"/>
    </location>
</feature>
<feature type="region of interest" description="Disordered" evidence="3">
    <location>
        <begin position="487"/>
        <end position="568"/>
    </location>
</feature>
<comment type="subcellular location">
    <subcellularLocation>
        <location evidence="1">Nucleus</location>
    </subcellularLocation>
</comment>
<dbReference type="AlphaFoldDB" id="A0AAP0LW04"/>
<keyword evidence="2" id="KW-0539">Nucleus</keyword>
<reference evidence="5 6" key="1">
    <citation type="submission" date="2024-05" db="EMBL/GenBank/DDBJ databases">
        <title>Haplotype-resolved chromosome-level genome assembly of Huyou (Citrus changshanensis).</title>
        <authorList>
            <person name="Miao C."/>
            <person name="Chen W."/>
            <person name="Wu Y."/>
            <person name="Wang L."/>
            <person name="Zhao S."/>
            <person name="Grierson D."/>
            <person name="Xu C."/>
            <person name="Chen K."/>
        </authorList>
    </citation>
    <scope>NUCLEOTIDE SEQUENCE [LARGE SCALE GENOMIC DNA]</scope>
    <source>
        <strain evidence="5">01-14</strain>
        <tissue evidence="5">Leaf</tissue>
    </source>
</reference>
<feature type="compositionally biased region" description="Polar residues" evidence="3">
    <location>
        <begin position="525"/>
        <end position="553"/>
    </location>
</feature>
<sequence>MAFCYLSLDSLKSFQNKGFWLPRDAGCLTDGEVGYDNSTRIEPKRSHQWFMDGSGTELFCNKKQAIEAHDSRPVSGISPTNAPQWHSTSNFPSLSGEFGNSLFGSEPVRTVNFVDRSTPSVNGGNLKVGKRDFQDQYNNASMDLSMSHFEDPSCLNLGGIRKVKVNQVGDSGTGLSASMGLSHGGGDNGSLSMGTTFDKRDNNTMSLGPNYINSDKNTISIGSTFGKSDFSFFSMGHTLNKGGENCISMGYNYSRSKDNISLMGRSFDKGYGNFMSIGQSSERGDSNVMSMSSYNKGRENFMSLGQTYDKANENFISVGSSYNKGGNNPIGMPESYDKGDSNIPPVSSTQDKGDSGVLSMGHNFYKGQTNTISFGGYQDEPETNPSGNIISGYNLLMGTQISAQASQEPSLMIGTQNSPQVSQEPSLSVGTQNSDRASPGLLIATQNSAQASREPSLLIGAQSSAQASQETNWLMGTQNSVQASQEPNLMGNQNSAQDSQEPSGPSLVEPQASGEPSQLDLVEPQASQEPSQPNLVEPNVNSTVNNIPVTNPRTGKPKAAKKAPSNNFPSNVKSLLSTGMLDGIPVKYVSWSREKSVKGTIKGTGYVCGCNDCNYTKALNAYEFERHANCKTKHPNNHIYFENGKTIYGVVQELKNTPQDRLFDAIQNVTGSQINQKNYRIWKASYQAATRELQRIYGKDGTITSPSAG</sequence>
<name>A0AAP0LW04_9ROSI</name>
<dbReference type="GO" id="GO:0005634">
    <property type="term" value="C:nucleus"/>
    <property type="evidence" value="ECO:0007669"/>
    <property type="project" value="UniProtKB-SubCell"/>
</dbReference>
<dbReference type="InterPro" id="IPR032308">
    <property type="entry name" value="TDBD"/>
</dbReference>
<dbReference type="GO" id="GO:0042393">
    <property type="term" value="F:histone binding"/>
    <property type="evidence" value="ECO:0007669"/>
    <property type="project" value="TreeGrafter"/>
</dbReference>
<dbReference type="Pfam" id="PF16135">
    <property type="entry name" value="TDBD"/>
    <property type="match status" value="1"/>
</dbReference>
<dbReference type="GO" id="GO:0003682">
    <property type="term" value="F:chromatin binding"/>
    <property type="evidence" value="ECO:0007669"/>
    <property type="project" value="TreeGrafter"/>
</dbReference>
<dbReference type="PANTHER" id="PTHR47025">
    <property type="entry name" value="AUTOIMMUNE REGULATOR"/>
    <property type="match status" value="1"/>
</dbReference>
<gene>
    <name evidence="5" type="ORF">WN944_018286</name>
</gene>
<comment type="caution">
    <text evidence="5">The sequence shown here is derived from an EMBL/GenBank/DDBJ whole genome shotgun (WGS) entry which is preliminary data.</text>
</comment>
<feature type="compositionally biased region" description="Polar residues" evidence="3">
    <location>
        <begin position="487"/>
        <end position="503"/>
    </location>
</feature>
<feature type="region of interest" description="Disordered" evidence="3">
    <location>
        <begin position="414"/>
        <end position="438"/>
    </location>
</feature>